<sequence>MQCKPFDQMTDDEQNALMDQWIAEAKANPVRVVMPAETAREGYYHVKPDPIA</sequence>
<gene>
    <name evidence="1" type="ORF">R77567_01645</name>
</gene>
<name>A0AAD2BXR8_9RALS</name>
<dbReference type="Proteomes" id="UP001190491">
    <property type="component" value="Unassembled WGS sequence"/>
</dbReference>
<organism evidence="1 2">
    <name type="scientific">Ralstonia flatus</name>
    <dbReference type="NCBI Taxonomy" id="3058601"/>
    <lineage>
        <taxon>Bacteria</taxon>
        <taxon>Pseudomonadati</taxon>
        <taxon>Pseudomonadota</taxon>
        <taxon>Betaproteobacteria</taxon>
        <taxon>Burkholderiales</taxon>
        <taxon>Burkholderiaceae</taxon>
        <taxon>Ralstonia</taxon>
    </lineage>
</organism>
<comment type="caution">
    <text evidence="1">The sequence shown here is derived from an EMBL/GenBank/DDBJ whole genome shotgun (WGS) entry which is preliminary data.</text>
</comment>
<proteinExistence type="predicted"/>
<dbReference type="AlphaFoldDB" id="A0AAD2BXR8"/>
<accession>A0AAD2BXR8</accession>
<dbReference type="RefSeq" id="WP_206275471.1">
    <property type="nucleotide sequence ID" value="NZ_CAUDKO010000003.1"/>
</dbReference>
<dbReference type="EMBL" id="CAUDKO010000003">
    <property type="protein sequence ID" value="CAJ0862406.1"/>
    <property type="molecule type" value="Genomic_DNA"/>
</dbReference>
<evidence type="ECO:0000313" key="1">
    <source>
        <dbReference type="EMBL" id="CAJ0862406.1"/>
    </source>
</evidence>
<reference evidence="1" key="1">
    <citation type="submission" date="2023-07" db="EMBL/GenBank/DDBJ databases">
        <authorList>
            <person name="Peeters C."/>
        </authorList>
    </citation>
    <scope>NUCLEOTIDE SEQUENCE</scope>
    <source>
        <strain evidence="1">R-77567</strain>
    </source>
</reference>
<evidence type="ECO:0000313" key="2">
    <source>
        <dbReference type="Proteomes" id="UP001190491"/>
    </source>
</evidence>
<protein>
    <submittedName>
        <fullName evidence="1">Uncharacterized protein</fullName>
    </submittedName>
</protein>